<dbReference type="PANTHER" id="PTHR20883:SF48">
    <property type="entry name" value="ECTOINE DIOXYGENASE"/>
    <property type="match status" value="1"/>
</dbReference>
<gene>
    <name evidence="3" type="primary">lon2_1</name>
    <name evidence="3" type="ORF">Pla163_10210</name>
</gene>
<dbReference type="InterPro" id="IPR003111">
    <property type="entry name" value="Lon_prtase_N"/>
</dbReference>
<protein>
    <submittedName>
        <fullName evidence="3">Lon protease 2</fullName>
        <ecNumber evidence="3">3.4.21.53</ecNumber>
    </submittedName>
</protein>
<dbReference type="GO" id="GO:0016706">
    <property type="term" value="F:2-oxoglutarate-dependent dioxygenase activity"/>
    <property type="evidence" value="ECO:0007669"/>
    <property type="project" value="UniProtKB-ARBA"/>
</dbReference>
<dbReference type="EC" id="3.4.21.53" evidence="3"/>
<evidence type="ECO:0000313" key="3">
    <source>
        <dbReference type="EMBL" id="QDU83920.1"/>
    </source>
</evidence>
<dbReference type="Gene3D" id="2.60.120.620">
    <property type="entry name" value="q2cbj1_9rhob like domain"/>
    <property type="match status" value="1"/>
</dbReference>
<dbReference type="InterPro" id="IPR008775">
    <property type="entry name" value="Phytyl_CoA_dOase-like"/>
</dbReference>
<dbReference type="PROSITE" id="PS51787">
    <property type="entry name" value="LON_N"/>
    <property type="match status" value="1"/>
</dbReference>
<keyword evidence="4" id="KW-1185">Reference proteome</keyword>
<dbReference type="OrthoDB" id="9814777at2"/>
<dbReference type="SMART" id="SM00464">
    <property type="entry name" value="LON"/>
    <property type="match status" value="1"/>
</dbReference>
<dbReference type="GO" id="GO:0005506">
    <property type="term" value="F:iron ion binding"/>
    <property type="evidence" value="ECO:0007669"/>
    <property type="project" value="UniProtKB-ARBA"/>
</dbReference>
<dbReference type="SUPFAM" id="SSF51197">
    <property type="entry name" value="Clavaminate synthase-like"/>
    <property type="match status" value="1"/>
</dbReference>
<dbReference type="PANTHER" id="PTHR20883">
    <property type="entry name" value="PHYTANOYL-COA DIOXYGENASE DOMAIN CONTAINING 1"/>
    <property type="match status" value="1"/>
</dbReference>
<feature type="domain" description="Lon N-terminal" evidence="2">
    <location>
        <begin position="13"/>
        <end position="218"/>
    </location>
</feature>
<dbReference type="Pfam" id="PF05721">
    <property type="entry name" value="PhyH"/>
    <property type="match status" value="1"/>
</dbReference>
<evidence type="ECO:0000256" key="1">
    <source>
        <dbReference type="ARBA" id="ARBA00001954"/>
    </source>
</evidence>
<comment type="cofactor">
    <cofactor evidence="1">
        <name>Fe(2+)</name>
        <dbReference type="ChEBI" id="CHEBI:29033"/>
    </cofactor>
</comment>
<keyword evidence="3" id="KW-0645">Protease</keyword>
<dbReference type="GO" id="GO:0006508">
    <property type="term" value="P:proteolysis"/>
    <property type="evidence" value="ECO:0007669"/>
    <property type="project" value="UniProtKB-KW"/>
</dbReference>
<accession>A0A518CXH4</accession>
<dbReference type="Pfam" id="PF02190">
    <property type="entry name" value="LON_substr_bdg"/>
    <property type="match status" value="1"/>
</dbReference>
<dbReference type="SUPFAM" id="SSF88697">
    <property type="entry name" value="PUA domain-like"/>
    <property type="match status" value="1"/>
</dbReference>
<dbReference type="GO" id="GO:0004252">
    <property type="term" value="F:serine-type endopeptidase activity"/>
    <property type="evidence" value="ECO:0007669"/>
    <property type="project" value="UniProtKB-EC"/>
</dbReference>
<proteinExistence type="predicted"/>
<reference evidence="3 4" key="1">
    <citation type="submission" date="2019-02" db="EMBL/GenBank/DDBJ databases">
        <title>Deep-cultivation of Planctomycetes and their phenomic and genomic characterization uncovers novel biology.</title>
        <authorList>
            <person name="Wiegand S."/>
            <person name="Jogler M."/>
            <person name="Boedeker C."/>
            <person name="Pinto D."/>
            <person name="Vollmers J."/>
            <person name="Rivas-Marin E."/>
            <person name="Kohn T."/>
            <person name="Peeters S.H."/>
            <person name="Heuer A."/>
            <person name="Rast P."/>
            <person name="Oberbeckmann S."/>
            <person name="Bunk B."/>
            <person name="Jeske O."/>
            <person name="Meyerdierks A."/>
            <person name="Storesund J.E."/>
            <person name="Kallscheuer N."/>
            <person name="Luecker S."/>
            <person name="Lage O.M."/>
            <person name="Pohl T."/>
            <person name="Merkel B.J."/>
            <person name="Hornburger P."/>
            <person name="Mueller R.-W."/>
            <person name="Bruemmer F."/>
            <person name="Labrenz M."/>
            <person name="Spormann A.M."/>
            <person name="Op den Camp H."/>
            <person name="Overmann J."/>
            <person name="Amann R."/>
            <person name="Jetten M.S.M."/>
            <person name="Mascher T."/>
            <person name="Medema M.H."/>
            <person name="Devos D.P."/>
            <person name="Kaster A.-K."/>
            <person name="Ovreas L."/>
            <person name="Rohde M."/>
            <person name="Galperin M.Y."/>
            <person name="Jogler C."/>
        </authorList>
    </citation>
    <scope>NUCLEOTIDE SEQUENCE [LARGE SCALE GENOMIC DNA]</scope>
    <source>
        <strain evidence="3 4">Pla163</strain>
    </source>
</reference>
<dbReference type="AlphaFoldDB" id="A0A518CXH4"/>
<dbReference type="InterPro" id="IPR046336">
    <property type="entry name" value="Lon_prtase_N_sf"/>
</dbReference>
<dbReference type="Proteomes" id="UP000319342">
    <property type="component" value="Chromosome"/>
</dbReference>
<evidence type="ECO:0000313" key="4">
    <source>
        <dbReference type="Proteomes" id="UP000319342"/>
    </source>
</evidence>
<name>A0A518CXH4_9BACT</name>
<keyword evidence="3" id="KW-0378">Hydrolase</keyword>
<evidence type="ECO:0000259" key="2">
    <source>
        <dbReference type="PROSITE" id="PS51787"/>
    </source>
</evidence>
<dbReference type="InterPro" id="IPR015947">
    <property type="entry name" value="PUA-like_sf"/>
</dbReference>
<dbReference type="RefSeq" id="WP_145184497.1">
    <property type="nucleotide sequence ID" value="NZ_CP036290.1"/>
</dbReference>
<dbReference type="Gene3D" id="2.30.130.40">
    <property type="entry name" value="LON domain-like"/>
    <property type="match status" value="1"/>
</dbReference>
<organism evidence="3 4">
    <name type="scientific">Rohdeia mirabilis</name>
    <dbReference type="NCBI Taxonomy" id="2528008"/>
    <lineage>
        <taxon>Bacteria</taxon>
        <taxon>Pseudomonadati</taxon>
        <taxon>Planctomycetota</taxon>
        <taxon>Planctomycetia</taxon>
        <taxon>Planctomycetia incertae sedis</taxon>
        <taxon>Rohdeia</taxon>
    </lineage>
</organism>
<dbReference type="EMBL" id="CP036290">
    <property type="protein sequence ID" value="QDU83920.1"/>
    <property type="molecule type" value="Genomic_DNA"/>
</dbReference>
<sequence length="544" mass="60698">MSTHASNPEPASLPLLVLRNQVIFPGSTAQVDVQRAPSRAVVEAATQDGASREVVAFIQRDPALEDLGDVLGVDPSAAPRIEGLWPVGVRARIDEVHTREDGNLQLRVTALARVELDSVEHDGVCHRAATHEVFDAGTSGADAARRVADLLGELAAALPEEVLATLASPAPDPAAASRLADVVADSFAVSVEERADALASTDLSARVDLLAPLVERKRTWARTVQEFRIPPIDQLSDLWPLTDGGREEIDALHAAGEITADEAQDLHHYVEHGWVVWEKLVPEADIDALVEDVRTIARHPGHFLTTDHRRGYGYRFSDTDFDSYESIFDTYVNHESARRVCFHPRVLRFLELLFRCKPVAMQQLLFQRSNQHPLHQDTAYVRVQDPLQLAATWIALEDVVEGRGELTYYDRSHRIPHQSFHMGAKWFDQVHDDGEAAIAHVKERSEELGCEKRSFLAKKGDVFLWAADLVHGSNPRTRPVEETRLSCVTHYVPETAKPLWFLFSPDRRGLEAYGERAWLASSHYELPRTQAGFLRPTFKLPLPC</sequence>